<accession>A0A1N7JFZ2</accession>
<proteinExistence type="predicted"/>
<gene>
    <name evidence="1" type="ORF">SAMN05421790_10240</name>
</gene>
<dbReference type="OrthoDB" id="2987102at2"/>
<dbReference type="Gene3D" id="3.10.450.540">
    <property type="match status" value="1"/>
</dbReference>
<reference evidence="2" key="1">
    <citation type="submission" date="2017-01" db="EMBL/GenBank/DDBJ databases">
        <authorList>
            <person name="Varghese N."/>
            <person name="Submissions S."/>
        </authorList>
    </citation>
    <scope>NUCLEOTIDE SEQUENCE [LARGE SCALE GENOMIC DNA]</scope>
    <source>
        <strain evidence="2">DSM 45196</strain>
    </source>
</reference>
<dbReference type="InterPro" id="IPR024735">
    <property type="entry name" value="TcpC"/>
</dbReference>
<dbReference type="InterPro" id="IPR035628">
    <property type="entry name" value="TcpC_C"/>
</dbReference>
<name>A0A1N7JFZ2_9BACL</name>
<dbReference type="AlphaFoldDB" id="A0A1N7JFZ2"/>
<sequence length="267" mass="29677">MNWRKIRITTTTTLMLGIVGVGAYNALFPPQVAPAAEESKQPTGVSVDSTQGAATYALYFTNYWLTGNLEEAQKYAAKGFEVPNSLPKPQKVENIITWGARSLDEHRVMVTIRARGEKDRVLWLEVPVIADRGSYGVYGIPIFVPEPGTAKKPDPPEIDSIDDRKAEAGIRQTVQSFFRNYAGGSPEDLSNLFLDSRPRMVLDLEGEFLKGVQMEISHPKNGQVYVQADASLQIDGQAVSQTYEFWLKKSGSKWLIDKTNPVIPLEE</sequence>
<organism evidence="1 2">
    <name type="scientific">Kroppenstedtia eburnea</name>
    <dbReference type="NCBI Taxonomy" id="714067"/>
    <lineage>
        <taxon>Bacteria</taxon>
        <taxon>Bacillati</taxon>
        <taxon>Bacillota</taxon>
        <taxon>Bacilli</taxon>
        <taxon>Bacillales</taxon>
        <taxon>Thermoactinomycetaceae</taxon>
        <taxon>Kroppenstedtia</taxon>
    </lineage>
</organism>
<protein>
    <submittedName>
        <fullName evidence="1">Conjugative transposon protein TcpC</fullName>
    </submittedName>
</protein>
<evidence type="ECO:0000313" key="2">
    <source>
        <dbReference type="Proteomes" id="UP000186795"/>
    </source>
</evidence>
<evidence type="ECO:0000313" key="1">
    <source>
        <dbReference type="EMBL" id="SIS48171.1"/>
    </source>
</evidence>
<dbReference type="Pfam" id="PF12642">
    <property type="entry name" value="TpcC"/>
    <property type="match status" value="1"/>
</dbReference>
<keyword evidence="2" id="KW-1185">Reference proteome</keyword>
<dbReference type="RefSeq" id="WP_076523593.1">
    <property type="nucleotide sequence ID" value="NZ_CP048103.1"/>
</dbReference>
<dbReference type="CDD" id="cd16428">
    <property type="entry name" value="TcpC_C"/>
    <property type="match status" value="1"/>
</dbReference>
<dbReference type="EMBL" id="FTOD01000002">
    <property type="protein sequence ID" value="SIS48171.1"/>
    <property type="molecule type" value="Genomic_DNA"/>
</dbReference>
<dbReference type="Proteomes" id="UP000186795">
    <property type="component" value="Unassembled WGS sequence"/>
</dbReference>